<evidence type="ECO:0000259" key="2">
    <source>
        <dbReference type="Pfam" id="PF13581"/>
    </source>
</evidence>
<evidence type="ECO:0000313" key="4">
    <source>
        <dbReference type="Proteomes" id="UP000722750"/>
    </source>
</evidence>
<keyword evidence="1" id="KW-0723">Serine/threonine-protein kinase</keyword>
<feature type="domain" description="Histidine kinase/HSP90-like ATPase" evidence="2">
    <location>
        <begin position="79"/>
        <end position="203"/>
    </location>
</feature>
<sequence length="213" mass="23353">MTSIEQVLSFVYRQSLNAPKPDGALCRLALMEAVSELGLSFPLSATVNKKTPNDLTRLDDVDYNETNTDPAVKDIHLTVPADMTYITLARLVVAGIGASLTLSFDTIEDLKIALTEALSNVVKHAYPENRVKGKITIWFSVTDHKLLMDVKDTGMGFNNSKLKYKQIPSSRGQGLGLFLIKSLMDEVGLYSTIGRGTEVKMVKFLTHGKKACA</sequence>
<dbReference type="Pfam" id="PF13581">
    <property type="entry name" value="HATPase_c_2"/>
    <property type="match status" value="1"/>
</dbReference>
<accession>A0A941W585</accession>
<keyword evidence="3" id="KW-0808">Transferase</keyword>
<dbReference type="InterPro" id="IPR036890">
    <property type="entry name" value="HATPase_C_sf"/>
</dbReference>
<dbReference type="InterPro" id="IPR003594">
    <property type="entry name" value="HATPase_dom"/>
</dbReference>
<dbReference type="Proteomes" id="UP000722750">
    <property type="component" value="Unassembled WGS sequence"/>
</dbReference>
<dbReference type="GO" id="GO:0004674">
    <property type="term" value="F:protein serine/threonine kinase activity"/>
    <property type="evidence" value="ECO:0007669"/>
    <property type="project" value="UniProtKB-KW"/>
</dbReference>
<dbReference type="PANTHER" id="PTHR35526">
    <property type="entry name" value="ANTI-SIGMA-F FACTOR RSBW-RELATED"/>
    <property type="match status" value="1"/>
</dbReference>
<proteinExistence type="predicted"/>
<evidence type="ECO:0000256" key="1">
    <source>
        <dbReference type="ARBA" id="ARBA00022527"/>
    </source>
</evidence>
<comment type="caution">
    <text evidence="3">The sequence shown here is derived from an EMBL/GenBank/DDBJ whole genome shotgun (WGS) entry which is preliminary data.</text>
</comment>
<dbReference type="PANTHER" id="PTHR35526:SF3">
    <property type="entry name" value="ANTI-SIGMA-F FACTOR RSBW"/>
    <property type="match status" value="1"/>
</dbReference>
<protein>
    <submittedName>
        <fullName evidence="3">Serine-protein kinase RsbW</fullName>
    </submittedName>
</protein>
<gene>
    <name evidence="3" type="ORF">MAG551_02590</name>
</gene>
<dbReference type="SUPFAM" id="SSF55874">
    <property type="entry name" value="ATPase domain of HSP90 chaperone/DNA topoisomerase II/histidine kinase"/>
    <property type="match status" value="1"/>
</dbReference>
<dbReference type="Gene3D" id="3.30.565.10">
    <property type="entry name" value="Histidine kinase-like ATPase, C-terminal domain"/>
    <property type="match status" value="1"/>
</dbReference>
<dbReference type="InterPro" id="IPR050267">
    <property type="entry name" value="Anti-sigma-factor_SerPK"/>
</dbReference>
<dbReference type="CDD" id="cd16936">
    <property type="entry name" value="HATPase_RsbW-like"/>
    <property type="match status" value="1"/>
</dbReference>
<dbReference type="EMBL" id="JAANXD010000097">
    <property type="protein sequence ID" value="MBS1259518.1"/>
    <property type="molecule type" value="Genomic_DNA"/>
</dbReference>
<dbReference type="AlphaFoldDB" id="A0A941W585"/>
<reference evidence="3" key="1">
    <citation type="journal article" date="2021" name="ISME J.">
        <title>Fine-scale metabolic discontinuity in a stratified prokaryote microbiome of a Red Sea deep halocline.</title>
        <authorList>
            <person name="Michoud G."/>
            <person name="Ngugi D.K."/>
            <person name="Barozzi A."/>
            <person name="Merlino G."/>
            <person name="Calleja M.L."/>
            <person name="Delgado-Huertas A."/>
            <person name="Moran X.A.G."/>
            <person name="Daffonchio D."/>
        </authorList>
    </citation>
    <scope>NUCLEOTIDE SEQUENCE</scope>
    <source>
        <strain evidence="3">SuakinDeep_MAG55_1</strain>
    </source>
</reference>
<evidence type="ECO:0000313" key="3">
    <source>
        <dbReference type="EMBL" id="MBS1259518.1"/>
    </source>
</evidence>
<name>A0A941W585_9BACT</name>
<keyword evidence="3" id="KW-0418">Kinase</keyword>
<organism evidence="3 4">
    <name type="scientific">Candidatus Scalindua arabica</name>
    <dbReference type="NCBI Taxonomy" id="1127984"/>
    <lineage>
        <taxon>Bacteria</taxon>
        <taxon>Pseudomonadati</taxon>
        <taxon>Planctomycetota</taxon>
        <taxon>Candidatus Brocadiia</taxon>
        <taxon>Candidatus Brocadiales</taxon>
        <taxon>Candidatus Scalinduaceae</taxon>
        <taxon>Candidatus Scalindua</taxon>
    </lineage>
</organism>